<dbReference type="SMART" id="SM00460">
    <property type="entry name" value="TGc"/>
    <property type="match status" value="1"/>
</dbReference>
<dbReference type="PANTHER" id="PTHR33490:SF1">
    <property type="entry name" value="SLL1233 PROTEIN"/>
    <property type="match status" value="1"/>
</dbReference>
<dbReference type="Proteomes" id="UP000295706">
    <property type="component" value="Unassembled WGS sequence"/>
</dbReference>
<dbReference type="PANTHER" id="PTHR33490">
    <property type="entry name" value="BLR5614 PROTEIN-RELATED"/>
    <property type="match status" value="1"/>
</dbReference>
<dbReference type="InterPro" id="IPR002931">
    <property type="entry name" value="Transglutaminase-like"/>
</dbReference>
<evidence type="ECO:0000259" key="1">
    <source>
        <dbReference type="SMART" id="SM00460"/>
    </source>
</evidence>
<dbReference type="InterPro" id="IPR038765">
    <property type="entry name" value="Papain-like_cys_pep_sf"/>
</dbReference>
<name>A0A4R4KB00_9BACT</name>
<proteinExistence type="predicted"/>
<dbReference type="AlphaFoldDB" id="A0A4R4KB00"/>
<dbReference type="Pfam" id="PF01841">
    <property type="entry name" value="Transglut_core"/>
    <property type="match status" value="1"/>
</dbReference>
<organism evidence="2 3">
    <name type="scientific">Arundinibacter roseus</name>
    <dbReference type="NCBI Taxonomy" id="2070510"/>
    <lineage>
        <taxon>Bacteria</taxon>
        <taxon>Pseudomonadati</taxon>
        <taxon>Bacteroidota</taxon>
        <taxon>Cytophagia</taxon>
        <taxon>Cytophagales</taxon>
        <taxon>Spirosomataceae</taxon>
        <taxon>Arundinibacter</taxon>
    </lineage>
</organism>
<feature type="domain" description="Transglutaminase-like" evidence="1">
    <location>
        <begin position="172"/>
        <end position="235"/>
    </location>
</feature>
<dbReference type="Pfam" id="PF08379">
    <property type="entry name" value="Bact_transglu_N"/>
    <property type="match status" value="1"/>
</dbReference>
<dbReference type="InterPro" id="IPR013589">
    <property type="entry name" value="Bac_transglu_N"/>
</dbReference>
<dbReference type="RefSeq" id="WP_132119589.1">
    <property type="nucleotide sequence ID" value="NZ_SMJU01000010.1"/>
</dbReference>
<evidence type="ECO:0000313" key="2">
    <source>
        <dbReference type="EMBL" id="TDB63329.1"/>
    </source>
</evidence>
<keyword evidence="3" id="KW-1185">Reference proteome</keyword>
<gene>
    <name evidence="2" type="ORF">EZE20_16280</name>
</gene>
<dbReference type="OrthoDB" id="9804872at2"/>
<dbReference type="EMBL" id="SMJU01000010">
    <property type="protein sequence ID" value="TDB63329.1"/>
    <property type="molecule type" value="Genomic_DNA"/>
</dbReference>
<dbReference type="SUPFAM" id="SSF54001">
    <property type="entry name" value="Cysteine proteinases"/>
    <property type="match status" value="1"/>
</dbReference>
<accession>A0A4R4KB00</accession>
<comment type="caution">
    <text evidence="2">The sequence shown here is derived from an EMBL/GenBank/DDBJ whole genome shotgun (WGS) entry which is preliminary data.</text>
</comment>
<reference evidence="2 3" key="1">
    <citation type="submission" date="2019-02" db="EMBL/GenBank/DDBJ databases">
        <title>Arundinibacter roseus gen. nov., sp. nov., a new member of the family Cytophagaceae.</title>
        <authorList>
            <person name="Szuroczki S."/>
            <person name="Khayer B."/>
            <person name="Sproer C."/>
            <person name="Toumi M."/>
            <person name="Szabo A."/>
            <person name="Felfoldi T."/>
            <person name="Schumann P."/>
            <person name="Toth E."/>
        </authorList>
    </citation>
    <scope>NUCLEOTIDE SEQUENCE [LARGE SCALE GENOMIC DNA]</scope>
    <source>
        <strain evidence="2 3">DMA-k-7a</strain>
    </source>
</reference>
<protein>
    <submittedName>
        <fullName evidence="2">Transglutaminase family protein</fullName>
    </submittedName>
</protein>
<dbReference type="Gene3D" id="3.10.620.30">
    <property type="match status" value="1"/>
</dbReference>
<evidence type="ECO:0000313" key="3">
    <source>
        <dbReference type="Proteomes" id="UP000295706"/>
    </source>
</evidence>
<sequence length="283" mass="32231">MNLHVKHLLTYEYDKPVALDPHLLYLYPKSYPHQRVLDYSLIINPLPSKVVRNVDAEGNVQQVAYFADTTQRLSVEANMTLRSDAFNVFDFVLYPFEAKNIPFRYSERQSRYLAPYLGRQELTPYLEQFARQIAASVQWATVPFMTELSRYINQTFSYQQRTEGRAFPPDETLRALSGSCRDFSSLFITVCRSLGIAARFVSGYLYGNPTQAHELHAWVEVYLPGAGWRGFDPTEGRAMINNHICLAASADYDQLAPVMGSFRGSASSFLTTYVEIEEVDGIS</sequence>